<sequence length="124" mass="14343">MPPPNKRKKHARNFKRKADGSIYKLKLNKNLPSRPPSTEGALASTATNQRGTGLFASTQARRGREQEMYDVERNYANRWKNLPWKLKVDFELEAIDLVWLYQPTQEEATYTPQRTHNKSVSLIG</sequence>
<feature type="compositionally biased region" description="Polar residues" evidence="1">
    <location>
        <begin position="44"/>
        <end position="60"/>
    </location>
</feature>
<gene>
    <name evidence="2" type="ORF">F444_06677</name>
</gene>
<feature type="region of interest" description="Disordered" evidence="1">
    <location>
        <begin position="27"/>
        <end position="65"/>
    </location>
</feature>
<comment type="caution">
    <text evidence="2">The sequence shown here is derived from an EMBL/GenBank/DDBJ whole genome shotgun (WGS) entry which is preliminary data.</text>
</comment>
<protein>
    <submittedName>
        <fullName evidence="2">Uncharacterized protein</fullName>
    </submittedName>
</protein>
<evidence type="ECO:0000313" key="2">
    <source>
        <dbReference type="EMBL" id="ETO78307.1"/>
    </source>
</evidence>
<dbReference type="Proteomes" id="UP000028582">
    <property type="component" value="Unassembled WGS sequence"/>
</dbReference>
<dbReference type="OrthoDB" id="128504at2759"/>
<accession>A0A081AHE6</accession>
<proteinExistence type="predicted"/>
<name>A0A081AHE6_PHYNI</name>
<reference evidence="2 3" key="1">
    <citation type="submission" date="2013-11" db="EMBL/GenBank/DDBJ databases">
        <title>The Genome Sequence of Phytophthora parasitica P1976.</title>
        <authorList>
            <consortium name="The Broad Institute Genomics Platform"/>
            <person name="Russ C."/>
            <person name="Tyler B."/>
            <person name="Panabieres F."/>
            <person name="Shan W."/>
            <person name="Tripathy S."/>
            <person name="Grunwald N."/>
            <person name="Machado M."/>
            <person name="Johnson C.S."/>
            <person name="Walker B."/>
            <person name="Young S."/>
            <person name="Zeng Q."/>
            <person name="Gargeya S."/>
            <person name="Fitzgerald M."/>
            <person name="Haas B."/>
            <person name="Abouelleil A."/>
            <person name="Allen A.W."/>
            <person name="Alvarado L."/>
            <person name="Arachchi H.M."/>
            <person name="Berlin A.M."/>
            <person name="Chapman S.B."/>
            <person name="Gainer-Dewar J."/>
            <person name="Goldberg J."/>
            <person name="Griggs A."/>
            <person name="Gujja S."/>
            <person name="Hansen M."/>
            <person name="Howarth C."/>
            <person name="Imamovic A."/>
            <person name="Ireland A."/>
            <person name="Larimer J."/>
            <person name="McCowan C."/>
            <person name="Murphy C."/>
            <person name="Pearson M."/>
            <person name="Poon T.W."/>
            <person name="Priest M."/>
            <person name="Roberts A."/>
            <person name="Saif S."/>
            <person name="Shea T."/>
            <person name="Sisk P."/>
            <person name="Sykes S."/>
            <person name="Wortman J."/>
            <person name="Nusbaum C."/>
            <person name="Birren B."/>
        </authorList>
    </citation>
    <scope>NUCLEOTIDE SEQUENCE [LARGE SCALE GENOMIC DNA]</scope>
    <source>
        <strain evidence="2 3">P1976</strain>
    </source>
</reference>
<dbReference type="AlphaFoldDB" id="A0A081AHE6"/>
<evidence type="ECO:0000256" key="1">
    <source>
        <dbReference type="SAM" id="MobiDB-lite"/>
    </source>
</evidence>
<organism evidence="2 3">
    <name type="scientific">Phytophthora nicotianae P1976</name>
    <dbReference type="NCBI Taxonomy" id="1317066"/>
    <lineage>
        <taxon>Eukaryota</taxon>
        <taxon>Sar</taxon>
        <taxon>Stramenopiles</taxon>
        <taxon>Oomycota</taxon>
        <taxon>Peronosporomycetes</taxon>
        <taxon>Peronosporales</taxon>
        <taxon>Peronosporaceae</taxon>
        <taxon>Phytophthora</taxon>
    </lineage>
</organism>
<dbReference type="EMBL" id="ANJA01001216">
    <property type="protein sequence ID" value="ETO78307.1"/>
    <property type="molecule type" value="Genomic_DNA"/>
</dbReference>
<evidence type="ECO:0000313" key="3">
    <source>
        <dbReference type="Proteomes" id="UP000028582"/>
    </source>
</evidence>